<protein>
    <submittedName>
        <fullName evidence="1">Uncharacterized protein</fullName>
    </submittedName>
</protein>
<accession>A0AAV5SEL6</accession>
<gene>
    <name evidence="1" type="ORF">PENTCL1PPCAC_3065</name>
</gene>
<reference evidence="1" key="1">
    <citation type="submission" date="2023-10" db="EMBL/GenBank/DDBJ databases">
        <title>Genome assembly of Pristionchus species.</title>
        <authorList>
            <person name="Yoshida K."/>
            <person name="Sommer R.J."/>
        </authorList>
    </citation>
    <scope>NUCLEOTIDE SEQUENCE</scope>
    <source>
        <strain evidence="1">RS0144</strain>
    </source>
</reference>
<evidence type="ECO:0000313" key="2">
    <source>
        <dbReference type="Proteomes" id="UP001432027"/>
    </source>
</evidence>
<dbReference type="AlphaFoldDB" id="A0AAV5SEL6"/>
<keyword evidence="2" id="KW-1185">Reference proteome</keyword>
<proteinExistence type="predicted"/>
<dbReference type="Proteomes" id="UP001432027">
    <property type="component" value="Unassembled WGS sequence"/>
</dbReference>
<sequence>AMADGSTSLVRFSLYATRRTGSTLLRLLGIVFVRHSSPPRFTCSTNRIVRVFMHDPSYYQRTYFFVIDGRLLITANQGVIHYRGGELSIERHNEDGTLPANPCFI</sequence>
<feature type="non-terminal residue" evidence="1">
    <location>
        <position position="1"/>
    </location>
</feature>
<organism evidence="1 2">
    <name type="scientific">Pristionchus entomophagus</name>
    <dbReference type="NCBI Taxonomy" id="358040"/>
    <lineage>
        <taxon>Eukaryota</taxon>
        <taxon>Metazoa</taxon>
        <taxon>Ecdysozoa</taxon>
        <taxon>Nematoda</taxon>
        <taxon>Chromadorea</taxon>
        <taxon>Rhabditida</taxon>
        <taxon>Rhabditina</taxon>
        <taxon>Diplogasteromorpha</taxon>
        <taxon>Diplogasteroidea</taxon>
        <taxon>Neodiplogasteridae</taxon>
        <taxon>Pristionchus</taxon>
    </lineage>
</organism>
<feature type="non-terminal residue" evidence="1">
    <location>
        <position position="105"/>
    </location>
</feature>
<dbReference type="EMBL" id="BTSX01000001">
    <property type="protein sequence ID" value="GMS80890.1"/>
    <property type="molecule type" value="Genomic_DNA"/>
</dbReference>
<name>A0AAV5SEL6_9BILA</name>
<evidence type="ECO:0000313" key="1">
    <source>
        <dbReference type="EMBL" id="GMS80890.1"/>
    </source>
</evidence>
<comment type="caution">
    <text evidence="1">The sequence shown here is derived from an EMBL/GenBank/DDBJ whole genome shotgun (WGS) entry which is preliminary data.</text>
</comment>